<dbReference type="Pfam" id="PF12893">
    <property type="entry name" value="Lumazine_bd_2"/>
    <property type="match status" value="1"/>
</dbReference>
<proteinExistence type="predicted"/>
<reference evidence="1 2" key="1">
    <citation type="submission" date="2019-10" db="EMBL/GenBank/DDBJ databases">
        <title>Pseudoalteromonas rubra S4059.</title>
        <authorList>
            <person name="Paulsen S."/>
            <person name="Wang X."/>
        </authorList>
    </citation>
    <scope>NUCLEOTIDE SEQUENCE [LARGE SCALE GENOMIC DNA]</scope>
    <source>
        <strain evidence="1 2">S4059</strain>
    </source>
</reference>
<sequence>MVSFIRLILIWYVLLPAHSYANLNLDRHAIEQVAKSYLIAQIEVRPKLMAQIADDELVKRTYWRGKTDGEFVMSMGKAGLVKLAAEYNVSGDRFAKRPKMEVNVLDLDERIASVKLTTDEWVDYMHLYKNASGEWQILNVLWQFHQVARHRSGG</sequence>
<dbReference type="EMBL" id="CP045429">
    <property type="protein sequence ID" value="QPB82898.1"/>
    <property type="molecule type" value="Genomic_DNA"/>
</dbReference>
<accession>A0A5S3V191</accession>
<evidence type="ECO:0000313" key="1">
    <source>
        <dbReference type="EMBL" id="QPB82898.1"/>
    </source>
</evidence>
<organism evidence="1 2">
    <name type="scientific">Pseudoalteromonas rubra</name>
    <dbReference type="NCBI Taxonomy" id="43658"/>
    <lineage>
        <taxon>Bacteria</taxon>
        <taxon>Pseudomonadati</taxon>
        <taxon>Pseudomonadota</taxon>
        <taxon>Gammaproteobacteria</taxon>
        <taxon>Alteromonadales</taxon>
        <taxon>Pseudoalteromonadaceae</taxon>
        <taxon>Pseudoalteromonas</taxon>
    </lineage>
</organism>
<evidence type="ECO:0000313" key="2">
    <source>
        <dbReference type="Proteomes" id="UP000305729"/>
    </source>
</evidence>
<gene>
    <name evidence="1" type="ORF">CWC22_007790</name>
</gene>
<dbReference type="InterPro" id="IPR032710">
    <property type="entry name" value="NTF2-like_dom_sf"/>
</dbReference>
<dbReference type="InterPro" id="IPR039437">
    <property type="entry name" value="FrzH/put_lumazine-bd"/>
</dbReference>
<protein>
    <recommendedName>
        <fullName evidence="3">Nuclear transport factor 2 family protein</fullName>
    </recommendedName>
</protein>
<evidence type="ECO:0008006" key="3">
    <source>
        <dbReference type="Google" id="ProtNLM"/>
    </source>
</evidence>
<name>A0A5S3V191_9GAMM</name>
<dbReference type="RefSeq" id="WP_138537469.1">
    <property type="nucleotide sequence ID" value="NZ_CP045429.1"/>
</dbReference>
<dbReference type="Proteomes" id="UP000305729">
    <property type="component" value="Chromosome 1"/>
</dbReference>
<dbReference type="AlphaFoldDB" id="A0A5S3V191"/>
<dbReference type="SUPFAM" id="SSF54427">
    <property type="entry name" value="NTF2-like"/>
    <property type="match status" value="1"/>
</dbReference>
<dbReference type="Gene3D" id="3.10.450.50">
    <property type="match status" value="1"/>
</dbReference>